<accession>A0A841R4R5</accession>
<dbReference type="AlphaFoldDB" id="A0A841R4R5"/>
<keyword evidence="2" id="KW-1185">Reference proteome</keyword>
<dbReference type="EMBL" id="JACHGJ010000001">
    <property type="protein sequence ID" value="MBB6478855.1"/>
    <property type="molecule type" value="Genomic_DNA"/>
</dbReference>
<reference evidence="1 2" key="1">
    <citation type="submission" date="2020-08" db="EMBL/GenBank/DDBJ databases">
        <title>Genomic Encyclopedia of Type Strains, Phase IV (KMG-IV): sequencing the most valuable type-strain genomes for metagenomic binning, comparative biology and taxonomic classification.</title>
        <authorList>
            <person name="Goeker M."/>
        </authorList>
    </citation>
    <scope>NUCLEOTIDE SEQUENCE [LARGE SCALE GENOMIC DNA]</scope>
    <source>
        <strain evidence="1 2">DSM 2461</strain>
    </source>
</reference>
<dbReference type="SUPFAM" id="SSF56954">
    <property type="entry name" value="Outer membrane efflux proteins (OEP)"/>
    <property type="match status" value="1"/>
</dbReference>
<evidence type="ECO:0000313" key="2">
    <source>
        <dbReference type="Proteomes" id="UP000587760"/>
    </source>
</evidence>
<evidence type="ECO:0000313" key="1">
    <source>
        <dbReference type="EMBL" id="MBB6478855.1"/>
    </source>
</evidence>
<comment type="caution">
    <text evidence="1">The sequence shown here is derived from an EMBL/GenBank/DDBJ whole genome shotgun (WGS) entry which is preliminary data.</text>
</comment>
<gene>
    <name evidence="1" type="ORF">HNR50_000488</name>
</gene>
<dbReference type="Proteomes" id="UP000587760">
    <property type="component" value="Unassembled WGS sequence"/>
</dbReference>
<dbReference type="Gene3D" id="1.20.1600.10">
    <property type="entry name" value="Outer membrane efflux proteins (OEP)"/>
    <property type="match status" value="1"/>
</dbReference>
<sequence>MKKYKSLILLLFILISADLSGETLLSTLDEIAAFGAENNLEYKSGQAALLRAENNRQSILLLEKTTIGATGSYNDSAQSSGEAGGISTWGIKADIEIPVTEQVSLSGSINQDGDGSAAINLKPLSHSDSREQSLNSYSSALVSAEAARLNSESSALNAALNWMSASREYDTQKRQTELSGASYLDDKVRFDLGEITFDELQDSMVNWSQARVTLSEKENQFRSAESNLYSALGASKGDVSISSLTVDKLESAVDGLQSRLNREEGDFLKSSQLKLAVLSKESAAAALKNTWAYEPDLTAGASLSFDDTGYKGFAATLSFSLSLDNIQATEKEISRYEYEIASQKELQSRYEAELNFSQIIDTIESTAINRDIANIEYEQAEILLSEAELLFKRGDISEMDLEESRISLQVSENALFKALADEYLAWLSLKAYL</sequence>
<organism evidence="1 2">
    <name type="scientific">Spirochaeta isovalerica</name>
    <dbReference type="NCBI Taxonomy" id="150"/>
    <lineage>
        <taxon>Bacteria</taxon>
        <taxon>Pseudomonadati</taxon>
        <taxon>Spirochaetota</taxon>
        <taxon>Spirochaetia</taxon>
        <taxon>Spirochaetales</taxon>
        <taxon>Spirochaetaceae</taxon>
        <taxon>Spirochaeta</taxon>
    </lineage>
</organism>
<dbReference type="RefSeq" id="WP_184743210.1">
    <property type="nucleotide sequence ID" value="NZ_JACHGJ010000001.1"/>
</dbReference>
<proteinExistence type="predicted"/>
<dbReference type="PANTHER" id="PTHR30203">
    <property type="entry name" value="OUTER MEMBRANE CATION EFFLUX PROTEIN"/>
    <property type="match status" value="1"/>
</dbReference>
<dbReference type="GO" id="GO:0015562">
    <property type="term" value="F:efflux transmembrane transporter activity"/>
    <property type="evidence" value="ECO:0007669"/>
    <property type="project" value="InterPro"/>
</dbReference>
<protein>
    <submittedName>
        <fullName evidence="1">Outer membrane protein TolC</fullName>
    </submittedName>
</protein>
<name>A0A841R4R5_9SPIO</name>
<dbReference type="PANTHER" id="PTHR30203:SF30">
    <property type="entry name" value="OUTER MEMBRANE PROTEIN-RELATED"/>
    <property type="match status" value="1"/>
</dbReference>
<dbReference type="InterPro" id="IPR010131">
    <property type="entry name" value="MdtP/NodT-like"/>
</dbReference>